<evidence type="ECO:0000256" key="1">
    <source>
        <dbReference type="SAM" id="MobiDB-lite"/>
    </source>
</evidence>
<protein>
    <submittedName>
        <fullName evidence="2">Uncharacterized protein</fullName>
    </submittedName>
</protein>
<comment type="caution">
    <text evidence="2">The sequence shown here is derived from an EMBL/GenBank/DDBJ whole genome shotgun (WGS) entry which is preliminary data.</text>
</comment>
<dbReference type="RefSeq" id="XP_041156257.1">
    <property type="nucleotide sequence ID" value="XM_041307223.1"/>
</dbReference>
<accession>A0A9P7DDL4</accession>
<evidence type="ECO:0000313" key="3">
    <source>
        <dbReference type="Proteomes" id="UP000719766"/>
    </source>
</evidence>
<feature type="compositionally biased region" description="Low complexity" evidence="1">
    <location>
        <begin position="528"/>
        <end position="543"/>
    </location>
</feature>
<feature type="compositionally biased region" description="Basic residues" evidence="1">
    <location>
        <begin position="628"/>
        <end position="639"/>
    </location>
</feature>
<dbReference type="EMBL" id="JABBWE010000061">
    <property type="protein sequence ID" value="KAG1789136.1"/>
    <property type="molecule type" value="Genomic_DNA"/>
</dbReference>
<reference evidence="2" key="1">
    <citation type="journal article" date="2020" name="New Phytol.">
        <title>Comparative genomics reveals dynamic genome evolution in host specialist ectomycorrhizal fungi.</title>
        <authorList>
            <person name="Lofgren L.A."/>
            <person name="Nguyen N.H."/>
            <person name="Vilgalys R."/>
            <person name="Ruytinx J."/>
            <person name="Liao H.L."/>
            <person name="Branco S."/>
            <person name="Kuo A."/>
            <person name="LaButti K."/>
            <person name="Lipzen A."/>
            <person name="Andreopoulos W."/>
            <person name="Pangilinan J."/>
            <person name="Riley R."/>
            <person name="Hundley H."/>
            <person name="Na H."/>
            <person name="Barry K."/>
            <person name="Grigoriev I.V."/>
            <person name="Stajich J.E."/>
            <person name="Kennedy P.G."/>
        </authorList>
    </citation>
    <scope>NUCLEOTIDE SEQUENCE</scope>
    <source>
        <strain evidence="2">S12</strain>
    </source>
</reference>
<dbReference type="Proteomes" id="UP000719766">
    <property type="component" value="Unassembled WGS sequence"/>
</dbReference>
<keyword evidence="3" id="KW-1185">Reference proteome</keyword>
<feature type="region of interest" description="Disordered" evidence="1">
    <location>
        <begin position="460"/>
        <end position="512"/>
    </location>
</feature>
<evidence type="ECO:0000313" key="2">
    <source>
        <dbReference type="EMBL" id="KAG1789136.1"/>
    </source>
</evidence>
<dbReference type="GeneID" id="64600987"/>
<dbReference type="AlphaFoldDB" id="A0A9P7DDL4"/>
<feature type="region of interest" description="Disordered" evidence="1">
    <location>
        <begin position="528"/>
        <end position="639"/>
    </location>
</feature>
<dbReference type="OrthoDB" id="2692866at2759"/>
<proteinExistence type="predicted"/>
<name>A0A9P7DDL4_9AGAM</name>
<sequence length="639" mass="68824">MPGTSWMTCEQSIFLKSKVDGFCLSQLQGDVAAYITNTNREWFEKWPEVAVHFKDDAGLALMESELMDEQMKQLGVYTEQCHAQLRSYLYHSSSSSGRSHVTQFTKTITKIMGATTNRTRGPSAVEHFIQTEYKSNPDVKAEIETQMKNNNYIQKPRISALRLEAAKSMAARGDSFVIQMENEAKIECARHADQAKMELDVLCSPSEAMRIHPWRSLEGLGGVVGQLLDIIHETTGWHGSVYLGGPDPHVNGKVRVFSFHHGKGATGFNFRETLPDHHGCIVEPFTAFLKGTFSSVTAMNTSPQVVPGITVVDPAITTPVLSITAPVTPQSPSSTALTVPSIIAGPTVPAALQSSPPTTLHDLGDNGMLPNMLPNGIHPMLSLDHLLSMDPASIDFSQVDLGLFNLPMLPPPPPSPARPDLPILPAPPVDDQDFAMTSYNGDSATGSASFISSPPRFCRIKSNSTPEVQSHLPHPRPVTRGTRIPSVYDQFDISSSASPAPPTTTEVPLASLAPPTITEVPVAMPLVSEVSSDSAPPASEESANTASLVSTASRVSAPGDFQTSSTPAASAEDASHQIPHSDSATNADVIMRPLDDIANQSRRRSTRSHVPSTHLDEANRIGSENTVKKGRNRARKSVA</sequence>
<feature type="compositionally biased region" description="Polar residues" evidence="1">
    <location>
        <begin position="544"/>
        <end position="554"/>
    </location>
</feature>
<gene>
    <name evidence="2" type="ORF">HD556DRAFT_1447200</name>
</gene>
<organism evidence="2 3">
    <name type="scientific">Suillus plorans</name>
    <dbReference type="NCBI Taxonomy" id="116603"/>
    <lineage>
        <taxon>Eukaryota</taxon>
        <taxon>Fungi</taxon>
        <taxon>Dikarya</taxon>
        <taxon>Basidiomycota</taxon>
        <taxon>Agaricomycotina</taxon>
        <taxon>Agaricomycetes</taxon>
        <taxon>Agaricomycetidae</taxon>
        <taxon>Boletales</taxon>
        <taxon>Suillineae</taxon>
        <taxon>Suillaceae</taxon>
        <taxon>Suillus</taxon>
    </lineage>
</organism>